<dbReference type="Gene3D" id="3.40.50.1000">
    <property type="entry name" value="HAD superfamily/HAD-like"/>
    <property type="match status" value="1"/>
</dbReference>
<evidence type="ECO:0000313" key="2">
    <source>
        <dbReference type="EMBL" id="PHT74255.1"/>
    </source>
</evidence>
<dbReference type="PANTHER" id="PTHR31284:SF10">
    <property type="entry name" value="ACID PHOSPHATASE-LIKE PROTEIN"/>
    <property type="match status" value="1"/>
</dbReference>
<reference evidence="2 3" key="1">
    <citation type="journal article" date="2014" name="Nat. Genet.">
        <title>Genome sequence of the hot pepper provides insights into the evolution of pungency in Capsicum species.</title>
        <authorList>
            <person name="Kim S."/>
            <person name="Park M."/>
            <person name="Yeom S.I."/>
            <person name="Kim Y.M."/>
            <person name="Lee J.M."/>
            <person name="Lee H.A."/>
            <person name="Seo E."/>
            <person name="Choi J."/>
            <person name="Cheong K."/>
            <person name="Kim K.T."/>
            <person name="Jung K."/>
            <person name="Lee G.W."/>
            <person name="Oh S.K."/>
            <person name="Bae C."/>
            <person name="Kim S.B."/>
            <person name="Lee H.Y."/>
            <person name="Kim S.Y."/>
            <person name="Kim M.S."/>
            <person name="Kang B.C."/>
            <person name="Jo Y.D."/>
            <person name="Yang H.B."/>
            <person name="Jeong H.J."/>
            <person name="Kang W.H."/>
            <person name="Kwon J.K."/>
            <person name="Shin C."/>
            <person name="Lim J.Y."/>
            <person name="Park J.H."/>
            <person name="Huh J.H."/>
            <person name="Kim J.S."/>
            <person name="Kim B.D."/>
            <person name="Cohen O."/>
            <person name="Paran I."/>
            <person name="Suh M.C."/>
            <person name="Lee S.B."/>
            <person name="Kim Y.K."/>
            <person name="Shin Y."/>
            <person name="Noh S.J."/>
            <person name="Park J."/>
            <person name="Seo Y.S."/>
            <person name="Kwon S.Y."/>
            <person name="Kim H.A."/>
            <person name="Park J.M."/>
            <person name="Kim H.J."/>
            <person name="Choi S.B."/>
            <person name="Bosland P.W."/>
            <person name="Reeves G."/>
            <person name="Jo S.H."/>
            <person name="Lee B.W."/>
            <person name="Cho H.T."/>
            <person name="Choi H.S."/>
            <person name="Lee M.S."/>
            <person name="Yu Y."/>
            <person name="Do Choi Y."/>
            <person name="Park B.S."/>
            <person name="van Deynze A."/>
            <person name="Ashrafi H."/>
            <person name="Hill T."/>
            <person name="Kim W.T."/>
            <person name="Pai H.S."/>
            <person name="Ahn H.K."/>
            <person name="Yeam I."/>
            <person name="Giovannoni J.J."/>
            <person name="Rose J.K."/>
            <person name="Sorensen I."/>
            <person name="Lee S.J."/>
            <person name="Kim R.W."/>
            <person name="Choi I.Y."/>
            <person name="Choi B.S."/>
            <person name="Lim J.S."/>
            <person name="Lee Y.H."/>
            <person name="Choi D."/>
        </authorList>
    </citation>
    <scope>NUCLEOTIDE SEQUENCE [LARGE SCALE GENOMIC DNA]</scope>
    <source>
        <strain evidence="3">cv. CM334</strain>
    </source>
</reference>
<protein>
    <recommendedName>
        <fullName evidence="4">Acid phosphatase 1-like</fullName>
    </recommendedName>
</protein>
<evidence type="ECO:0008006" key="4">
    <source>
        <dbReference type="Google" id="ProtNLM"/>
    </source>
</evidence>
<dbReference type="Pfam" id="PF03767">
    <property type="entry name" value="Acid_phosphat_B"/>
    <property type="match status" value="1"/>
</dbReference>
<dbReference type="SUPFAM" id="SSF56784">
    <property type="entry name" value="HAD-like"/>
    <property type="match status" value="1"/>
</dbReference>
<dbReference type="PANTHER" id="PTHR31284">
    <property type="entry name" value="ACID PHOSPHATASE-LIKE PROTEIN"/>
    <property type="match status" value="1"/>
</dbReference>
<dbReference type="Proteomes" id="UP000222542">
    <property type="component" value="Unassembled WGS sequence"/>
</dbReference>
<keyword evidence="3" id="KW-1185">Reference proteome</keyword>
<reference evidence="2 3" key="2">
    <citation type="journal article" date="2017" name="Genome Biol.">
        <title>New reference genome sequences of hot pepper reveal the massive evolution of plant disease-resistance genes by retroduplication.</title>
        <authorList>
            <person name="Kim S."/>
            <person name="Park J."/>
            <person name="Yeom S.I."/>
            <person name="Kim Y.M."/>
            <person name="Seo E."/>
            <person name="Kim K.T."/>
            <person name="Kim M.S."/>
            <person name="Lee J.M."/>
            <person name="Cheong K."/>
            <person name="Shin H.S."/>
            <person name="Kim S.B."/>
            <person name="Han K."/>
            <person name="Lee J."/>
            <person name="Park M."/>
            <person name="Lee H.A."/>
            <person name="Lee H.Y."/>
            <person name="Lee Y."/>
            <person name="Oh S."/>
            <person name="Lee J.H."/>
            <person name="Choi E."/>
            <person name="Choi E."/>
            <person name="Lee S.E."/>
            <person name="Jeon J."/>
            <person name="Kim H."/>
            <person name="Choi G."/>
            <person name="Song H."/>
            <person name="Lee J."/>
            <person name="Lee S.C."/>
            <person name="Kwon J.K."/>
            <person name="Lee H.Y."/>
            <person name="Koo N."/>
            <person name="Hong Y."/>
            <person name="Kim R.W."/>
            <person name="Kang W.H."/>
            <person name="Huh J.H."/>
            <person name="Kang B.C."/>
            <person name="Yang T.J."/>
            <person name="Lee Y.H."/>
            <person name="Bennetzen J.L."/>
            <person name="Choi D."/>
        </authorList>
    </citation>
    <scope>NUCLEOTIDE SEQUENCE [LARGE SCALE GENOMIC DNA]</scope>
    <source>
        <strain evidence="3">cv. CM334</strain>
    </source>
</reference>
<dbReference type="InterPro" id="IPR005519">
    <property type="entry name" value="Acid_phosphat_B-like"/>
</dbReference>
<comment type="caution">
    <text evidence="2">The sequence shown here is derived from an EMBL/GenBank/DDBJ whole genome shotgun (WGS) entry which is preliminary data.</text>
</comment>
<evidence type="ECO:0000256" key="1">
    <source>
        <dbReference type="ARBA" id="ARBA00022729"/>
    </source>
</evidence>
<organism evidence="2 3">
    <name type="scientific">Capsicum annuum</name>
    <name type="common">Capsicum pepper</name>
    <dbReference type="NCBI Taxonomy" id="4072"/>
    <lineage>
        <taxon>Eukaryota</taxon>
        <taxon>Viridiplantae</taxon>
        <taxon>Streptophyta</taxon>
        <taxon>Embryophyta</taxon>
        <taxon>Tracheophyta</taxon>
        <taxon>Spermatophyta</taxon>
        <taxon>Magnoliopsida</taxon>
        <taxon>eudicotyledons</taxon>
        <taxon>Gunneridae</taxon>
        <taxon>Pentapetalae</taxon>
        <taxon>asterids</taxon>
        <taxon>lamiids</taxon>
        <taxon>Solanales</taxon>
        <taxon>Solanaceae</taxon>
        <taxon>Solanoideae</taxon>
        <taxon>Capsiceae</taxon>
        <taxon>Capsicum</taxon>
    </lineage>
</organism>
<keyword evidence="1" id="KW-0732">Signal</keyword>
<dbReference type="EMBL" id="AYRZ02000008">
    <property type="protein sequence ID" value="PHT74255.1"/>
    <property type="molecule type" value="Genomic_DNA"/>
</dbReference>
<proteinExistence type="predicted"/>
<gene>
    <name evidence="2" type="ORF">T459_21532</name>
</gene>
<dbReference type="InterPro" id="IPR036412">
    <property type="entry name" value="HAD-like_sf"/>
</dbReference>
<name>A0A2G2YXB0_CAPAN</name>
<accession>A0A2G2YXB0</accession>
<sequence>MVEPSPAELNNMWTTVVGGPKKGRTYGTGVLQSSSSPSLFPSSSSTLQTMKEMKTMKEKIMELTQKCEANDAKFDKFAKLEELVKKHMPQDYMIEHRYSSDSTVVADQSLAFVNMVKVEKDGMDACIFDIDETLLSNLPYYVNYGFG</sequence>
<dbReference type="Gramene" id="PHT74255">
    <property type="protein sequence ID" value="PHT74255"/>
    <property type="gene ID" value="T459_21532"/>
</dbReference>
<dbReference type="AlphaFoldDB" id="A0A2G2YXB0"/>
<evidence type="ECO:0000313" key="3">
    <source>
        <dbReference type="Proteomes" id="UP000222542"/>
    </source>
</evidence>
<dbReference type="InterPro" id="IPR023214">
    <property type="entry name" value="HAD_sf"/>
</dbReference>
<dbReference type="STRING" id="4072.A0A2G2YXB0"/>